<dbReference type="EMBL" id="LAZR01025275">
    <property type="protein sequence ID" value="KKL72435.1"/>
    <property type="molecule type" value="Genomic_DNA"/>
</dbReference>
<dbReference type="AlphaFoldDB" id="A0A0F9GSU0"/>
<name>A0A0F9GSU0_9ZZZZ</name>
<sequence length="108" mass="12184">MVERIASDIELIVLRWLDKRGIDYKFQTSFAGGFTELGGAVIDIIIGRLAWRINGEYYHRGVVPEGKAALQKEAIEAQGYTVVDLWGDDIKERTDQTLTLALQGREML</sequence>
<accession>A0A0F9GSU0</accession>
<reference evidence="1" key="1">
    <citation type="journal article" date="2015" name="Nature">
        <title>Complex archaea that bridge the gap between prokaryotes and eukaryotes.</title>
        <authorList>
            <person name="Spang A."/>
            <person name="Saw J.H."/>
            <person name="Jorgensen S.L."/>
            <person name="Zaremba-Niedzwiedzka K."/>
            <person name="Martijn J."/>
            <person name="Lind A.E."/>
            <person name="van Eijk R."/>
            <person name="Schleper C."/>
            <person name="Guy L."/>
            <person name="Ettema T.J."/>
        </authorList>
    </citation>
    <scope>NUCLEOTIDE SEQUENCE</scope>
</reference>
<dbReference type="SUPFAM" id="SSF52980">
    <property type="entry name" value="Restriction endonuclease-like"/>
    <property type="match status" value="1"/>
</dbReference>
<dbReference type="InterPro" id="IPR011335">
    <property type="entry name" value="Restrct_endonuc-II-like"/>
</dbReference>
<proteinExistence type="predicted"/>
<evidence type="ECO:0000313" key="1">
    <source>
        <dbReference type="EMBL" id="KKL72435.1"/>
    </source>
</evidence>
<organism evidence="1">
    <name type="scientific">marine sediment metagenome</name>
    <dbReference type="NCBI Taxonomy" id="412755"/>
    <lineage>
        <taxon>unclassified sequences</taxon>
        <taxon>metagenomes</taxon>
        <taxon>ecological metagenomes</taxon>
    </lineage>
</organism>
<comment type="caution">
    <text evidence="1">The sequence shown here is derived from an EMBL/GenBank/DDBJ whole genome shotgun (WGS) entry which is preliminary data.</text>
</comment>
<protein>
    <recommendedName>
        <fullName evidence="2">DUF559 domain-containing protein</fullName>
    </recommendedName>
</protein>
<evidence type="ECO:0008006" key="2">
    <source>
        <dbReference type="Google" id="ProtNLM"/>
    </source>
</evidence>
<gene>
    <name evidence="1" type="ORF">LCGC14_2084890</name>
</gene>
<dbReference type="Gene3D" id="3.40.960.10">
    <property type="entry name" value="VSR Endonuclease"/>
    <property type="match status" value="1"/>
</dbReference>